<keyword evidence="4" id="KW-0238">DNA-binding</keyword>
<dbReference type="Gene3D" id="3.40.50.2300">
    <property type="match status" value="1"/>
</dbReference>
<feature type="domain" description="HTH LytTR-type" evidence="3">
    <location>
        <begin position="148"/>
        <end position="255"/>
    </location>
</feature>
<dbReference type="RefSeq" id="WP_089898663.1">
    <property type="nucleotide sequence ID" value="NZ_FOJG01000002.1"/>
</dbReference>
<evidence type="ECO:0000259" key="2">
    <source>
        <dbReference type="PROSITE" id="PS50110"/>
    </source>
</evidence>
<dbReference type="InterPro" id="IPR011006">
    <property type="entry name" value="CheY-like_superfamily"/>
</dbReference>
<proteinExistence type="predicted"/>
<dbReference type="AlphaFoldDB" id="A0A1I0S891"/>
<dbReference type="SMART" id="SM00448">
    <property type="entry name" value="REC"/>
    <property type="match status" value="1"/>
</dbReference>
<dbReference type="SMART" id="SM00850">
    <property type="entry name" value="LytTR"/>
    <property type="match status" value="1"/>
</dbReference>
<reference evidence="5" key="1">
    <citation type="submission" date="2016-10" db="EMBL/GenBank/DDBJ databases">
        <authorList>
            <person name="Varghese N."/>
            <person name="Submissions S."/>
        </authorList>
    </citation>
    <scope>NUCLEOTIDE SEQUENCE [LARGE SCALE GENOMIC DNA]</scope>
    <source>
        <strain evidence="5">DSM 3695</strain>
    </source>
</reference>
<dbReference type="Pfam" id="PF04397">
    <property type="entry name" value="LytTR"/>
    <property type="match status" value="1"/>
</dbReference>
<dbReference type="STRING" id="29529.SAMN04488122_4746"/>
<sequence length="255" mass="29457">MTVIRKILIVEDEDANADRLQRFLLKIRPTVEVPAVLDSVKKTITWLAENEAPDIIIMDIRLADGLCFDIFNQADVKSPVIFTTAYDEYAIKAFKYNSLDYLLKPVDQDELEAAVNKYERLNKPASGQQLSIDNLVAQMQPKEYRTRFLVPYRDEYKRIQVGDVAFFYSQLGINYANLFNGETVIIPHTLETLEQQLNPAVFFRANRQYIIHIDAIEKVHNYFNGKLKLEIKNGGDAEIVVSRTKAPLFKTWLDY</sequence>
<accession>A0A1I0S891</accession>
<dbReference type="PROSITE" id="PS50930">
    <property type="entry name" value="HTH_LYTTR"/>
    <property type="match status" value="1"/>
</dbReference>
<keyword evidence="1" id="KW-0597">Phosphoprotein</keyword>
<dbReference type="InterPro" id="IPR001789">
    <property type="entry name" value="Sig_transdc_resp-reg_receiver"/>
</dbReference>
<dbReference type="EMBL" id="FOJG01000002">
    <property type="protein sequence ID" value="SEW52271.1"/>
    <property type="molecule type" value="Genomic_DNA"/>
</dbReference>
<dbReference type="Gene3D" id="2.40.50.1020">
    <property type="entry name" value="LytTr DNA-binding domain"/>
    <property type="match status" value="1"/>
</dbReference>
<evidence type="ECO:0000313" key="4">
    <source>
        <dbReference type="EMBL" id="SEW52271.1"/>
    </source>
</evidence>
<dbReference type="GO" id="GO:0000156">
    <property type="term" value="F:phosphorelay response regulator activity"/>
    <property type="evidence" value="ECO:0007669"/>
    <property type="project" value="InterPro"/>
</dbReference>
<keyword evidence="5" id="KW-1185">Reference proteome</keyword>
<dbReference type="Proteomes" id="UP000199310">
    <property type="component" value="Unassembled WGS sequence"/>
</dbReference>
<dbReference type="SUPFAM" id="SSF52172">
    <property type="entry name" value="CheY-like"/>
    <property type="match status" value="1"/>
</dbReference>
<dbReference type="PROSITE" id="PS50110">
    <property type="entry name" value="RESPONSE_REGULATORY"/>
    <property type="match status" value="1"/>
</dbReference>
<name>A0A1I0S891_9BACT</name>
<organism evidence="4 5">
    <name type="scientific">Chitinophaga arvensicola</name>
    <dbReference type="NCBI Taxonomy" id="29529"/>
    <lineage>
        <taxon>Bacteria</taxon>
        <taxon>Pseudomonadati</taxon>
        <taxon>Bacteroidota</taxon>
        <taxon>Chitinophagia</taxon>
        <taxon>Chitinophagales</taxon>
        <taxon>Chitinophagaceae</taxon>
        <taxon>Chitinophaga</taxon>
    </lineage>
</organism>
<dbReference type="InterPro" id="IPR007492">
    <property type="entry name" value="LytTR_DNA-bd_dom"/>
</dbReference>
<dbReference type="PANTHER" id="PTHR37299:SF1">
    <property type="entry name" value="STAGE 0 SPORULATION PROTEIN A HOMOLOG"/>
    <property type="match status" value="1"/>
</dbReference>
<dbReference type="OrthoDB" id="2168082at2"/>
<protein>
    <submittedName>
        <fullName evidence="4">DNA-binding response regulator, LytR/AlgR family</fullName>
    </submittedName>
</protein>
<dbReference type="FunFam" id="3.40.50.2300:FF:000361">
    <property type="entry name" value="Two-component system response regulator"/>
    <property type="match status" value="1"/>
</dbReference>
<dbReference type="Pfam" id="PF00072">
    <property type="entry name" value="Response_reg"/>
    <property type="match status" value="1"/>
</dbReference>
<evidence type="ECO:0000256" key="1">
    <source>
        <dbReference type="PROSITE-ProRule" id="PRU00169"/>
    </source>
</evidence>
<dbReference type="InterPro" id="IPR046947">
    <property type="entry name" value="LytR-like"/>
</dbReference>
<dbReference type="GO" id="GO:0003677">
    <property type="term" value="F:DNA binding"/>
    <property type="evidence" value="ECO:0007669"/>
    <property type="project" value="UniProtKB-KW"/>
</dbReference>
<evidence type="ECO:0000313" key="5">
    <source>
        <dbReference type="Proteomes" id="UP000199310"/>
    </source>
</evidence>
<feature type="domain" description="Response regulatory" evidence="2">
    <location>
        <begin position="6"/>
        <end position="119"/>
    </location>
</feature>
<gene>
    <name evidence="4" type="ORF">SAMN04488122_4746</name>
</gene>
<evidence type="ECO:0000259" key="3">
    <source>
        <dbReference type="PROSITE" id="PS50930"/>
    </source>
</evidence>
<feature type="modified residue" description="4-aspartylphosphate" evidence="1">
    <location>
        <position position="59"/>
    </location>
</feature>
<dbReference type="PANTHER" id="PTHR37299">
    <property type="entry name" value="TRANSCRIPTIONAL REGULATOR-RELATED"/>
    <property type="match status" value="1"/>
</dbReference>